<protein>
    <submittedName>
        <fullName evidence="2">Uncharacterized protein</fullName>
    </submittedName>
</protein>
<feature type="region of interest" description="Disordered" evidence="1">
    <location>
        <begin position="1"/>
        <end position="30"/>
    </location>
</feature>
<comment type="caution">
    <text evidence="2">The sequence shown here is derived from an EMBL/GenBank/DDBJ whole genome shotgun (WGS) entry which is preliminary data.</text>
</comment>
<dbReference type="PANTHER" id="PTHR38846:SF1">
    <property type="entry name" value="C3H1-TYPE DOMAIN-CONTAINING PROTEIN"/>
    <property type="match status" value="1"/>
</dbReference>
<reference evidence="2 3" key="1">
    <citation type="submission" date="2024-02" db="EMBL/GenBank/DDBJ databases">
        <title>Discinaceae phylogenomics.</title>
        <authorList>
            <person name="Dirks A.C."/>
            <person name="James T.Y."/>
        </authorList>
    </citation>
    <scope>NUCLEOTIDE SEQUENCE [LARGE SCALE GENOMIC DNA]</scope>
    <source>
        <strain evidence="2 3">ACD0624</strain>
    </source>
</reference>
<feature type="compositionally biased region" description="Basic residues" evidence="1">
    <location>
        <begin position="10"/>
        <end position="19"/>
    </location>
</feature>
<evidence type="ECO:0000256" key="1">
    <source>
        <dbReference type="SAM" id="MobiDB-lite"/>
    </source>
</evidence>
<keyword evidence="3" id="KW-1185">Reference proteome</keyword>
<dbReference type="EMBL" id="JBBBZM010000092">
    <property type="protein sequence ID" value="KAL0634523.1"/>
    <property type="molecule type" value="Genomic_DNA"/>
</dbReference>
<organism evidence="2 3">
    <name type="scientific">Discina gigas</name>
    <dbReference type="NCBI Taxonomy" id="1032678"/>
    <lineage>
        <taxon>Eukaryota</taxon>
        <taxon>Fungi</taxon>
        <taxon>Dikarya</taxon>
        <taxon>Ascomycota</taxon>
        <taxon>Pezizomycotina</taxon>
        <taxon>Pezizomycetes</taxon>
        <taxon>Pezizales</taxon>
        <taxon>Discinaceae</taxon>
        <taxon>Discina</taxon>
    </lineage>
</organism>
<proteinExistence type="predicted"/>
<sequence length="310" mass="35953">MSTAPENNQRRRRNRRRPAARGPPLRTRAGDYPPIATFFDAFSSWFTRDTSRTPEHDFRLLQELYGWEIGSDSYTKFRRKFLTALVAETRSPVHVFFVNHHHFLEYDSTASPHIELARLKSLSRRRVRIAAFSAALLAEFNGPLDSFFFRYPILQYNPRGAPMAEFRRLVSANGWDPERARHPEHNREPESQAYMTARAAFFDAFRDEFDYLFGGNAEDTMTWQSLCETLGIDAMPSSVTQCKKATRPLMVNIYDIVNHKRTGAPFDFFNSLADLSSYTFEFDLVFPLKKAKESALKFLLRPILRSGRRA</sequence>
<name>A0ABR3GFF3_9PEZI</name>
<dbReference type="PANTHER" id="PTHR38846">
    <property type="entry name" value="C3H1-TYPE DOMAIN-CONTAINING PROTEIN"/>
    <property type="match status" value="1"/>
</dbReference>
<gene>
    <name evidence="2" type="ORF">Q9L58_006542</name>
</gene>
<evidence type="ECO:0000313" key="3">
    <source>
        <dbReference type="Proteomes" id="UP001447188"/>
    </source>
</evidence>
<accession>A0ABR3GFF3</accession>
<dbReference type="Proteomes" id="UP001447188">
    <property type="component" value="Unassembled WGS sequence"/>
</dbReference>
<evidence type="ECO:0000313" key="2">
    <source>
        <dbReference type="EMBL" id="KAL0634523.1"/>
    </source>
</evidence>